<name>A0A151N036_ALLMI</name>
<dbReference type="AlphaFoldDB" id="A0A151N036"/>
<keyword evidence="2" id="KW-1185">Reference proteome</keyword>
<dbReference type="EMBL" id="AKHW03004329">
    <property type="protein sequence ID" value="KYO30100.1"/>
    <property type="molecule type" value="Genomic_DNA"/>
</dbReference>
<evidence type="ECO:0000313" key="2">
    <source>
        <dbReference type="Proteomes" id="UP000050525"/>
    </source>
</evidence>
<gene>
    <name evidence="1" type="ORF">Y1Q_0021179</name>
</gene>
<sequence length="125" mass="13189">MCNLDSPRLAPCCSDAPAEINAAMCWPEEASGTVSSGPASWIQPTETKGLWAQAWVLTLKPNWDCLSMAPSAFRGGAKGGPALHVACLQRLQGMPLSSLSRILVVLERIGELEVGKAGYTSPGFC</sequence>
<comment type="caution">
    <text evidence="1">The sequence shown here is derived from an EMBL/GenBank/DDBJ whole genome shotgun (WGS) entry which is preliminary data.</text>
</comment>
<reference evidence="1 2" key="1">
    <citation type="journal article" date="2012" name="Genome Biol.">
        <title>Sequencing three crocodilian genomes to illuminate the evolution of archosaurs and amniotes.</title>
        <authorList>
            <person name="St John J.A."/>
            <person name="Braun E.L."/>
            <person name="Isberg S.R."/>
            <person name="Miles L.G."/>
            <person name="Chong A.Y."/>
            <person name="Gongora J."/>
            <person name="Dalzell P."/>
            <person name="Moran C."/>
            <person name="Bed'hom B."/>
            <person name="Abzhanov A."/>
            <person name="Burgess S.C."/>
            <person name="Cooksey A.M."/>
            <person name="Castoe T.A."/>
            <person name="Crawford N.G."/>
            <person name="Densmore L.D."/>
            <person name="Drew J.C."/>
            <person name="Edwards S.V."/>
            <person name="Faircloth B.C."/>
            <person name="Fujita M.K."/>
            <person name="Greenwold M.J."/>
            <person name="Hoffmann F.G."/>
            <person name="Howard J.M."/>
            <person name="Iguchi T."/>
            <person name="Janes D.E."/>
            <person name="Khan S.Y."/>
            <person name="Kohno S."/>
            <person name="de Koning A.J."/>
            <person name="Lance S.L."/>
            <person name="McCarthy F.M."/>
            <person name="McCormack J.E."/>
            <person name="Merchant M.E."/>
            <person name="Peterson D.G."/>
            <person name="Pollock D.D."/>
            <person name="Pourmand N."/>
            <person name="Raney B.J."/>
            <person name="Roessler K.A."/>
            <person name="Sanford J.R."/>
            <person name="Sawyer R.H."/>
            <person name="Schmidt C.J."/>
            <person name="Triplett E.W."/>
            <person name="Tuberville T.D."/>
            <person name="Venegas-Anaya M."/>
            <person name="Howard J.T."/>
            <person name="Jarvis E.D."/>
            <person name="Guillette L.J.Jr."/>
            <person name="Glenn T.C."/>
            <person name="Green R.E."/>
            <person name="Ray D.A."/>
        </authorList>
    </citation>
    <scope>NUCLEOTIDE SEQUENCE [LARGE SCALE GENOMIC DNA]</scope>
    <source>
        <strain evidence="1">KSC_2009_1</strain>
    </source>
</reference>
<proteinExistence type="predicted"/>
<organism evidence="1 2">
    <name type="scientific">Alligator mississippiensis</name>
    <name type="common">American alligator</name>
    <dbReference type="NCBI Taxonomy" id="8496"/>
    <lineage>
        <taxon>Eukaryota</taxon>
        <taxon>Metazoa</taxon>
        <taxon>Chordata</taxon>
        <taxon>Craniata</taxon>
        <taxon>Vertebrata</taxon>
        <taxon>Euteleostomi</taxon>
        <taxon>Archelosauria</taxon>
        <taxon>Archosauria</taxon>
        <taxon>Crocodylia</taxon>
        <taxon>Alligatoridae</taxon>
        <taxon>Alligatorinae</taxon>
        <taxon>Alligator</taxon>
    </lineage>
</organism>
<evidence type="ECO:0000313" key="1">
    <source>
        <dbReference type="EMBL" id="KYO30100.1"/>
    </source>
</evidence>
<accession>A0A151N036</accession>
<dbReference type="Proteomes" id="UP000050525">
    <property type="component" value="Unassembled WGS sequence"/>
</dbReference>
<protein>
    <submittedName>
        <fullName evidence="1">Uncharacterized protein</fullName>
    </submittedName>
</protein>